<evidence type="ECO:0000313" key="4">
    <source>
        <dbReference type="EMBL" id="QDT75355.1"/>
    </source>
</evidence>
<dbReference type="AlphaFoldDB" id="A0A517U423"/>
<dbReference type="Gene3D" id="3.90.550.10">
    <property type="entry name" value="Spore Coat Polysaccharide Biosynthesis Protein SpsA, Chain A"/>
    <property type="match status" value="1"/>
</dbReference>
<dbReference type="EMBL" id="CP036339">
    <property type="protein sequence ID" value="QDT75355.1"/>
    <property type="molecule type" value="Genomic_DNA"/>
</dbReference>
<keyword evidence="2 4" id="KW-0808">Transferase</keyword>
<evidence type="ECO:0000313" key="5">
    <source>
        <dbReference type="Proteomes" id="UP000317909"/>
    </source>
</evidence>
<dbReference type="KEGG" id="llh:I41_45650"/>
<dbReference type="RefSeq" id="WP_145435017.1">
    <property type="nucleotide sequence ID" value="NZ_CP036339.1"/>
</dbReference>
<proteinExistence type="inferred from homology"/>
<dbReference type="Proteomes" id="UP000317909">
    <property type="component" value="Chromosome"/>
</dbReference>
<evidence type="ECO:0000256" key="1">
    <source>
        <dbReference type="ARBA" id="ARBA00010401"/>
    </source>
</evidence>
<keyword evidence="5" id="KW-1185">Reference proteome</keyword>
<sequence>MTGVIDKAQLEERLRRHNQLHLLRFWDELNSEGQRQLAQQIMSIDFDLLDSLFRDEIDQPDWAELARQASPPPAVRLHERKPGATNPLDITVEQARRAGVAALEKGEVGVILVAGGQGSRLGFEKPKGMYPIGPLSKATLAQIHVEKIRAIAARHGKSIPLYMMTSPVTHDDTLDFLGANAHLGLNKNDLFVFCQGTMPAVDAKTGQVLLEAKDSIFLSPDGHGGTVAALGASGAFDDMRRRGIKHLFYFQVDNPLAPICDAELIGFHILAKSELTSLAVAKQTPQERLGNFVMINDRVSIIEYSDFPDDVAEQRDEHGELVFWAGSVAIHVFDVAFLERALQLKDTLPFHVAHKKAEYLGDDGELVKPTEPNALKFERFIFDLLPHAARPIVIEYAEEEAFAPLKNAPGAAKDTPEYVHALLLNQHRRWLEAAGAHVAPGAQVEISPLFALDAAEVAERVKPGTRFEKSEYLRGK</sequence>
<accession>A0A517U423</accession>
<evidence type="ECO:0000256" key="2">
    <source>
        <dbReference type="ARBA" id="ARBA00022679"/>
    </source>
</evidence>
<dbReference type="InterPro" id="IPR029044">
    <property type="entry name" value="Nucleotide-diphossugar_trans"/>
</dbReference>
<organism evidence="4 5">
    <name type="scientific">Lacipirellula limnantheis</name>
    <dbReference type="NCBI Taxonomy" id="2528024"/>
    <lineage>
        <taxon>Bacteria</taxon>
        <taxon>Pseudomonadati</taxon>
        <taxon>Planctomycetota</taxon>
        <taxon>Planctomycetia</taxon>
        <taxon>Pirellulales</taxon>
        <taxon>Lacipirellulaceae</taxon>
        <taxon>Lacipirellula</taxon>
    </lineage>
</organism>
<dbReference type="SUPFAM" id="SSF53448">
    <property type="entry name" value="Nucleotide-diphospho-sugar transferases"/>
    <property type="match status" value="1"/>
</dbReference>
<gene>
    <name evidence="4" type="ORF">I41_45650</name>
</gene>
<keyword evidence="3 4" id="KW-0548">Nucleotidyltransferase</keyword>
<dbReference type="InterPro" id="IPR039741">
    <property type="entry name" value="UDP-sugar_pyrophosphorylase"/>
</dbReference>
<dbReference type="PANTHER" id="PTHR11952">
    <property type="entry name" value="UDP- GLUCOSE PYROPHOSPHORYLASE"/>
    <property type="match status" value="1"/>
</dbReference>
<dbReference type="EC" id="2.7.7.-" evidence="4"/>
<dbReference type="GO" id="GO:0070569">
    <property type="term" value="F:uridylyltransferase activity"/>
    <property type="evidence" value="ECO:0007669"/>
    <property type="project" value="InterPro"/>
</dbReference>
<reference evidence="4 5" key="1">
    <citation type="submission" date="2019-02" db="EMBL/GenBank/DDBJ databases">
        <title>Deep-cultivation of Planctomycetes and their phenomic and genomic characterization uncovers novel biology.</title>
        <authorList>
            <person name="Wiegand S."/>
            <person name="Jogler M."/>
            <person name="Boedeker C."/>
            <person name="Pinto D."/>
            <person name="Vollmers J."/>
            <person name="Rivas-Marin E."/>
            <person name="Kohn T."/>
            <person name="Peeters S.H."/>
            <person name="Heuer A."/>
            <person name="Rast P."/>
            <person name="Oberbeckmann S."/>
            <person name="Bunk B."/>
            <person name="Jeske O."/>
            <person name="Meyerdierks A."/>
            <person name="Storesund J.E."/>
            <person name="Kallscheuer N."/>
            <person name="Luecker S."/>
            <person name="Lage O.M."/>
            <person name="Pohl T."/>
            <person name="Merkel B.J."/>
            <person name="Hornburger P."/>
            <person name="Mueller R.-W."/>
            <person name="Bruemmer F."/>
            <person name="Labrenz M."/>
            <person name="Spormann A.M."/>
            <person name="Op den Camp H."/>
            <person name="Overmann J."/>
            <person name="Amann R."/>
            <person name="Jetten M.S.M."/>
            <person name="Mascher T."/>
            <person name="Medema M.H."/>
            <person name="Devos D.P."/>
            <person name="Kaster A.-K."/>
            <person name="Ovreas L."/>
            <person name="Rohde M."/>
            <person name="Galperin M.Y."/>
            <person name="Jogler C."/>
        </authorList>
    </citation>
    <scope>NUCLEOTIDE SEQUENCE [LARGE SCALE GENOMIC DNA]</scope>
    <source>
        <strain evidence="4 5">I41</strain>
    </source>
</reference>
<comment type="similarity">
    <text evidence="1">Belongs to the UDPGP type 1 family.</text>
</comment>
<dbReference type="InterPro" id="IPR002618">
    <property type="entry name" value="UDPGP_fam"/>
</dbReference>
<dbReference type="Pfam" id="PF01704">
    <property type="entry name" value="UDPGP"/>
    <property type="match status" value="1"/>
</dbReference>
<dbReference type="PANTHER" id="PTHR11952:SF2">
    <property type="entry name" value="LD24639P"/>
    <property type="match status" value="1"/>
</dbReference>
<evidence type="ECO:0000256" key="3">
    <source>
        <dbReference type="ARBA" id="ARBA00022695"/>
    </source>
</evidence>
<dbReference type="OrthoDB" id="9806910at2"/>
<name>A0A517U423_9BACT</name>
<protein>
    <submittedName>
        <fullName evidence="4">Putative uridylyltransferase</fullName>
        <ecNumber evidence="4">2.7.7.-</ecNumber>
    </submittedName>
</protein>
<dbReference type="CDD" id="cd04193">
    <property type="entry name" value="UDPGlcNAc_PPase"/>
    <property type="match status" value="1"/>
</dbReference>